<dbReference type="InParanoid" id="A2FN37"/>
<organism evidence="2 3">
    <name type="scientific">Trichomonas vaginalis (strain ATCC PRA-98 / G3)</name>
    <dbReference type="NCBI Taxonomy" id="412133"/>
    <lineage>
        <taxon>Eukaryota</taxon>
        <taxon>Metamonada</taxon>
        <taxon>Parabasalia</taxon>
        <taxon>Trichomonadida</taxon>
        <taxon>Trichomonadidae</taxon>
        <taxon>Trichomonas</taxon>
    </lineage>
</organism>
<dbReference type="VEuPathDB" id="TrichDB:TVAGG3_0043980"/>
<accession>A2FN37</accession>
<dbReference type="VEuPathDB" id="TrichDB:TVAG_103980"/>
<feature type="coiled-coil region" evidence="1">
    <location>
        <begin position="134"/>
        <end position="161"/>
    </location>
</feature>
<dbReference type="KEGG" id="tva:4751401"/>
<reference evidence="2" key="1">
    <citation type="submission" date="2006-10" db="EMBL/GenBank/DDBJ databases">
        <authorList>
            <person name="Amadeo P."/>
            <person name="Zhao Q."/>
            <person name="Wortman J."/>
            <person name="Fraser-Liggett C."/>
            <person name="Carlton J."/>
        </authorList>
    </citation>
    <scope>NUCLEOTIDE SEQUENCE</scope>
    <source>
        <strain evidence="2">G3</strain>
    </source>
</reference>
<reference evidence="2" key="2">
    <citation type="journal article" date="2007" name="Science">
        <title>Draft genome sequence of the sexually transmitted pathogen Trichomonas vaginalis.</title>
        <authorList>
            <person name="Carlton J.M."/>
            <person name="Hirt R.P."/>
            <person name="Silva J.C."/>
            <person name="Delcher A.L."/>
            <person name="Schatz M."/>
            <person name="Zhao Q."/>
            <person name="Wortman J.R."/>
            <person name="Bidwell S.L."/>
            <person name="Alsmark U.C.M."/>
            <person name="Besteiro S."/>
            <person name="Sicheritz-Ponten T."/>
            <person name="Noel C.J."/>
            <person name="Dacks J.B."/>
            <person name="Foster P.G."/>
            <person name="Simillion C."/>
            <person name="Van de Peer Y."/>
            <person name="Miranda-Saavedra D."/>
            <person name="Barton G.J."/>
            <person name="Westrop G.D."/>
            <person name="Mueller S."/>
            <person name="Dessi D."/>
            <person name="Fiori P.L."/>
            <person name="Ren Q."/>
            <person name="Paulsen I."/>
            <person name="Zhang H."/>
            <person name="Bastida-Corcuera F.D."/>
            <person name="Simoes-Barbosa A."/>
            <person name="Brown M.T."/>
            <person name="Hayes R.D."/>
            <person name="Mukherjee M."/>
            <person name="Okumura C.Y."/>
            <person name="Schneider R."/>
            <person name="Smith A.J."/>
            <person name="Vanacova S."/>
            <person name="Villalvazo M."/>
            <person name="Haas B.J."/>
            <person name="Pertea M."/>
            <person name="Feldblyum T.V."/>
            <person name="Utterback T.R."/>
            <person name="Shu C.L."/>
            <person name="Osoegawa K."/>
            <person name="de Jong P.J."/>
            <person name="Hrdy I."/>
            <person name="Horvathova L."/>
            <person name="Zubacova Z."/>
            <person name="Dolezal P."/>
            <person name="Malik S.B."/>
            <person name="Logsdon J.M. Jr."/>
            <person name="Henze K."/>
            <person name="Gupta A."/>
            <person name="Wang C.C."/>
            <person name="Dunne R.L."/>
            <person name="Upcroft J.A."/>
            <person name="Upcroft P."/>
            <person name="White O."/>
            <person name="Salzberg S.L."/>
            <person name="Tang P."/>
            <person name="Chiu C.-H."/>
            <person name="Lee Y.-S."/>
            <person name="Embley T.M."/>
            <person name="Coombs G.H."/>
            <person name="Mottram J.C."/>
            <person name="Tachezy J."/>
            <person name="Fraser-Liggett C.M."/>
            <person name="Johnson P.J."/>
        </authorList>
    </citation>
    <scope>NUCLEOTIDE SEQUENCE [LARGE SCALE GENOMIC DNA]</scope>
    <source>
        <strain evidence="2">G3</strain>
    </source>
</reference>
<dbReference type="EMBL" id="DS113898">
    <property type="protein sequence ID" value="EAX93679.1"/>
    <property type="molecule type" value="Genomic_DNA"/>
</dbReference>
<dbReference type="AlphaFoldDB" id="A2FN37"/>
<gene>
    <name evidence="2" type="ORF">TVAG_103980</name>
</gene>
<evidence type="ECO:0000256" key="1">
    <source>
        <dbReference type="SAM" id="Coils"/>
    </source>
</evidence>
<feature type="coiled-coil region" evidence="1">
    <location>
        <begin position="81"/>
        <end position="108"/>
    </location>
</feature>
<keyword evidence="3" id="KW-1185">Reference proteome</keyword>
<keyword evidence="1" id="KW-0175">Coiled coil</keyword>
<dbReference type="RefSeq" id="XP_001306609.1">
    <property type="nucleotide sequence ID" value="XM_001306608.1"/>
</dbReference>
<evidence type="ECO:0000313" key="3">
    <source>
        <dbReference type="Proteomes" id="UP000001542"/>
    </source>
</evidence>
<sequence length="464" mass="54103">MRINFDLRNELTLIRRNPTYNQQQLQQRKDNIETFMKYFNKVKQYPHKDLQEVKITIEDDIKILTEKNKLTEEMKSNTQTRQSLQTAINDLEKSIEAHDNEFQKIMKTLNSTIASSSSKAIQLQNSIDDLTPCINSLKIRVDEKEAKKQELLSVLDSKRQQLSEIRNINDQSHERRSEIKTKLRTKLGKLTATYHRLLDDEKPLIKALEDVEAQLSKIKDESKIEIEKYNSESTELLTTIQEIDSKITEVKSVHTSNQSSRSDFQRTIKLNHQIHENSLTEQKKLRTKIDKINISIEKLLQNSKTIEDEIKITKDSRENVSNQIKLRTEQIEQLRQENNRLASLIRVHQENIQNEESQNQAIKSELTTIQTELHSSREECDIHTDKIELVRKTLSAFSSLQDAMLLNGVMSPLGVASRAIEFIRLSRQKLEDDEPPTRITSRMVKEEIEELNHSISIIDEKLNN</sequence>
<name>A2FN37_TRIV3</name>
<dbReference type="SMR" id="A2FN37"/>
<evidence type="ECO:0000313" key="2">
    <source>
        <dbReference type="EMBL" id="EAX93679.1"/>
    </source>
</evidence>
<proteinExistence type="predicted"/>
<dbReference type="Proteomes" id="UP000001542">
    <property type="component" value="Unassembled WGS sequence"/>
</dbReference>
<feature type="coiled-coil region" evidence="1">
    <location>
        <begin position="282"/>
        <end position="372"/>
    </location>
</feature>
<protein>
    <submittedName>
        <fullName evidence="2">Uncharacterized protein</fullName>
    </submittedName>
</protein>